<dbReference type="AlphaFoldDB" id="A0A556QPI4"/>
<dbReference type="PANTHER" id="PTHR34407:SF1">
    <property type="entry name" value="SGNH HYDROLASE-TYPE ESTERASE DOMAIN-CONTAINING PROTEIN"/>
    <property type="match status" value="1"/>
</dbReference>
<name>A0A556QPI4_9BACT</name>
<dbReference type="Gene3D" id="3.40.50.1110">
    <property type="entry name" value="SGNH hydrolase"/>
    <property type="match status" value="1"/>
</dbReference>
<reference evidence="2 3" key="1">
    <citation type="submission" date="2019-07" db="EMBL/GenBank/DDBJ databases">
        <title>Description of 53C-WASEF.</title>
        <authorList>
            <person name="Pitt A."/>
            <person name="Hahn M.W."/>
        </authorList>
    </citation>
    <scope>NUCLEOTIDE SEQUENCE [LARGE SCALE GENOMIC DNA]</scope>
    <source>
        <strain evidence="2 3">53C-WASEF</strain>
    </source>
</reference>
<keyword evidence="3" id="KW-1185">Reference proteome</keyword>
<dbReference type="Proteomes" id="UP000315648">
    <property type="component" value="Unassembled WGS sequence"/>
</dbReference>
<dbReference type="InterPro" id="IPR036514">
    <property type="entry name" value="SGNH_hydro_sf"/>
</dbReference>
<organism evidence="2 3">
    <name type="scientific">Rariglobus hedericola</name>
    <dbReference type="NCBI Taxonomy" id="2597822"/>
    <lineage>
        <taxon>Bacteria</taxon>
        <taxon>Pseudomonadati</taxon>
        <taxon>Verrucomicrobiota</taxon>
        <taxon>Opitutia</taxon>
        <taxon>Opitutales</taxon>
        <taxon>Opitutaceae</taxon>
        <taxon>Rariglobus</taxon>
    </lineage>
</organism>
<sequence>MHSFLARLTPLIIALGLTWTTLHAIEPAIASLPDSAEIVSRSVVAEGDLSRLKAVLAKAQRGEPVTLGFIGGSITQGAIATKPANRYVNRVADWWKTTFPHTRFTLVNAGIGATNSLYGSLRAQRDLLSRSPDFVVVDFAVNDKAGPELAESYEGLVRQILKQPQAPAVVLLFMSRNDGINAQEWQEKIGSHYQLPMISYRNAFWPELQSGRVQWSQIGADYIHPNNQGHASTATFITTLLEKGRVSVPVDAASSPVSPTLPSPVLSDAFERTTLLEAADLQPLNNEGWTYMPEKKAWVSSTPGSVIEFKISGTRIFLMDYHINGPMGKVRVQVDKLPPVTRDGWFEKTWGGYRETLTLVQDIPAGPHRVRFELLEEAHPQSTGHEFQILGLGATGLTGSHSTEQAP</sequence>
<proteinExistence type="predicted"/>
<comment type="caution">
    <text evidence="2">The sequence shown here is derived from an EMBL/GenBank/DDBJ whole genome shotgun (WGS) entry which is preliminary data.</text>
</comment>
<dbReference type="SUPFAM" id="SSF52266">
    <property type="entry name" value="SGNH hydrolase"/>
    <property type="match status" value="1"/>
</dbReference>
<evidence type="ECO:0000313" key="2">
    <source>
        <dbReference type="EMBL" id="TSJ78546.1"/>
    </source>
</evidence>
<dbReference type="GO" id="GO:0016788">
    <property type="term" value="F:hydrolase activity, acting on ester bonds"/>
    <property type="evidence" value="ECO:0007669"/>
    <property type="project" value="UniProtKB-ARBA"/>
</dbReference>
<gene>
    <name evidence="2" type="ORF">FPL22_04400</name>
</gene>
<protein>
    <submittedName>
        <fullName evidence="2">SGNH/GDSL hydrolase family protein</fullName>
    </submittedName>
</protein>
<evidence type="ECO:0000259" key="1">
    <source>
        <dbReference type="Pfam" id="PF13472"/>
    </source>
</evidence>
<keyword evidence="2" id="KW-0378">Hydrolase</keyword>
<dbReference type="InterPro" id="IPR013830">
    <property type="entry name" value="SGNH_hydro"/>
</dbReference>
<dbReference type="Pfam" id="PF13472">
    <property type="entry name" value="Lipase_GDSL_2"/>
    <property type="match status" value="1"/>
</dbReference>
<accession>A0A556QPI4</accession>
<dbReference type="PANTHER" id="PTHR34407">
    <property type="entry name" value="EXPRESSED PROTEIN"/>
    <property type="match status" value="1"/>
</dbReference>
<feature type="domain" description="SGNH hydrolase-type esterase" evidence="1">
    <location>
        <begin position="69"/>
        <end position="231"/>
    </location>
</feature>
<dbReference type="CDD" id="cd00229">
    <property type="entry name" value="SGNH_hydrolase"/>
    <property type="match status" value="1"/>
</dbReference>
<dbReference type="EMBL" id="VMBG01000001">
    <property type="protein sequence ID" value="TSJ78546.1"/>
    <property type="molecule type" value="Genomic_DNA"/>
</dbReference>
<dbReference type="OrthoDB" id="8233337at2"/>
<evidence type="ECO:0000313" key="3">
    <source>
        <dbReference type="Proteomes" id="UP000315648"/>
    </source>
</evidence>